<dbReference type="EMBL" id="OV725080">
    <property type="protein sequence ID" value="CAH1399915.1"/>
    <property type="molecule type" value="Genomic_DNA"/>
</dbReference>
<sequence>MFLPDIIFTLRNYFFILISRGRLCLYQLSLSPPPLKIFN</sequence>
<reference evidence="1" key="1">
    <citation type="submission" date="2022-01" db="EMBL/GenBank/DDBJ databases">
        <authorList>
            <person name="King R."/>
        </authorList>
    </citation>
    <scope>NUCLEOTIDE SEQUENCE</scope>
</reference>
<proteinExistence type="predicted"/>
<name>A0A9P0HCT4_NEZVI</name>
<dbReference type="AlphaFoldDB" id="A0A9P0HCT4"/>
<evidence type="ECO:0000313" key="1">
    <source>
        <dbReference type="EMBL" id="CAH1399915.1"/>
    </source>
</evidence>
<protein>
    <submittedName>
        <fullName evidence="1">Uncharacterized protein</fullName>
    </submittedName>
</protein>
<accession>A0A9P0HCT4</accession>
<dbReference type="Proteomes" id="UP001152798">
    <property type="component" value="Chromosome 4"/>
</dbReference>
<keyword evidence="2" id="KW-1185">Reference proteome</keyword>
<organism evidence="1 2">
    <name type="scientific">Nezara viridula</name>
    <name type="common">Southern green stink bug</name>
    <name type="synonym">Cimex viridulus</name>
    <dbReference type="NCBI Taxonomy" id="85310"/>
    <lineage>
        <taxon>Eukaryota</taxon>
        <taxon>Metazoa</taxon>
        <taxon>Ecdysozoa</taxon>
        <taxon>Arthropoda</taxon>
        <taxon>Hexapoda</taxon>
        <taxon>Insecta</taxon>
        <taxon>Pterygota</taxon>
        <taxon>Neoptera</taxon>
        <taxon>Paraneoptera</taxon>
        <taxon>Hemiptera</taxon>
        <taxon>Heteroptera</taxon>
        <taxon>Panheteroptera</taxon>
        <taxon>Pentatomomorpha</taxon>
        <taxon>Pentatomoidea</taxon>
        <taxon>Pentatomidae</taxon>
        <taxon>Pentatominae</taxon>
        <taxon>Nezara</taxon>
    </lineage>
</organism>
<gene>
    <name evidence="1" type="ORF">NEZAVI_LOCUS9262</name>
</gene>
<evidence type="ECO:0000313" key="2">
    <source>
        <dbReference type="Proteomes" id="UP001152798"/>
    </source>
</evidence>